<name>A0A2S6NDM1_9HYPH</name>
<dbReference type="RefSeq" id="WP_104506687.1">
    <property type="nucleotide sequence ID" value="NZ_JACIGC010000021.1"/>
</dbReference>
<reference evidence="1 2" key="1">
    <citation type="journal article" date="2018" name="Arch. Microbiol.">
        <title>New insights into the metabolic potential of the phototrophic purple bacterium Rhodopila globiformis DSM 161(T) from its draft genome sequence and evidence for a vanadium-dependent nitrogenase.</title>
        <authorList>
            <person name="Imhoff J.F."/>
            <person name="Rahn T."/>
            <person name="Kunzel S."/>
            <person name="Neulinger S.C."/>
        </authorList>
    </citation>
    <scope>NUCLEOTIDE SEQUENCE [LARGE SCALE GENOMIC DNA]</scope>
    <source>
        <strain evidence="1 2">DSM 16996</strain>
    </source>
</reference>
<dbReference type="AlphaFoldDB" id="A0A2S6NDM1"/>
<dbReference type="Proteomes" id="UP000239089">
    <property type="component" value="Unassembled WGS sequence"/>
</dbReference>
<evidence type="ECO:0000313" key="1">
    <source>
        <dbReference type="EMBL" id="PPQ32684.1"/>
    </source>
</evidence>
<evidence type="ECO:0000313" key="2">
    <source>
        <dbReference type="Proteomes" id="UP000239089"/>
    </source>
</evidence>
<dbReference type="OrthoDB" id="5395100at2"/>
<proteinExistence type="predicted"/>
<dbReference type="EMBL" id="NHSJ01000036">
    <property type="protein sequence ID" value="PPQ32684.1"/>
    <property type="molecule type" value="Genomic_DNA"/>
</dbReference>
<gene>
    <name evidence="1" type="ORF">CCR94_04520</name>
</gene>
<keyword evidence="2" id="KW-1185">Reference proteome</keyword>
<protein>
    <submittedName>
        <fullName evidence="1">Uncharacterized protein</fullName>
    </submittedName>
</protein>
<accession>A0A2S6NDM1</accession>
<sequence>MALELGDHIWYWGGNISRAQNIPRRDWFPDSNPGDSNDYSGHGSEIYYFVIYSDQIARGQPHMRNRPGSFSWMNNNPGNITGVPGGPDFGQYPGKFSWHNFLIFPDWSTGFDAIAKLLQGPAYASLSILDAFKKYAPASDGGNNPVQYANDVAKALNIDVNTLIGDLNGDQMVVMQNKIQDIEGAIAGDSLAWNSDEIPSEIANQLPSTS</sequence>
<organism evidence="1 2">
    <name type="scientific">Rhodoblastus sphagnicola</name>
    <dbReference type="NCBI Taxonomy" id="333368"/>
    <lineage>
        <taxon>Bacteria</taxon>
        <taxon>Pseudomonadati</taxon>
        <taxon>Pseudomonadota</taxon>
        <taxon>Alphaproteobacteria</taxon>
        <taxon>Hyphomicrobiales</taxon>
        <taxon>Rhodoblastaceae</taxon>
        <taxon>Rhodoblastus</taxon>
    </lineage>
</organism>
<comment type="caution">
    <text evidence="1">The sequence shown here is derived from an EMBL/GenBank/DDBJ whole genome shotgun (WGS) entry which is preliminary data.</text>
</comment>